<comment type="caution">
    <text evidence="2">The sequence shown here is derived from an EMBL/GenBank/DDBJ whole genome shotgun (WGS) entry which is preliminary data.</text>
</comment>
<reference evidence="2 3" key="1">
    <citation type="submission" date="2024-09" db="EMBL/GenBank/DDBJ databases">
        <title>Novel species of the genus Pelomonas and Roseateles isolated from streams.</title>
        <authorList>
            <person name="Lu H."/>
        </authorList>
    </citation>
    <scope>NUCLEOTIDE SEQUENCE [LARGE SCALE GENOMIC DNA]</scope>
    <source>
        <strain evidence="2 3">DC23W</strain>
    </source>
</reference>
<dbReference type="Pfam" id="PF13566">
    <property type="entry name" value="DUF4130"/>
    <property type="match status" value="1"/>
</dbReference>
<proteinExistence type="predicted"/>
<evidence type="ECO:0000259" key="1">
    <source>
        <dbReference type="Pfam" id="PF13566"/>
    </source>
</evidence>
<keyword evidence="3" id="KW-1185">Reference proteome</keyword>
<organism evidence="2 3">
    <name type="scientific">Pelomonas dachongensis</name>
    <dbReference type="NCBI Taxonomy" id="3299029"/>
    <lineage>
        <taxon>Bacteria</taxon>
        <taxon>Pseudomonadati</taxon>
        <taxon>Pseudomonadota</taxon>
        <taxon>Betaproteobacteria</taxon>
        <taxon>Burkholderiales</taxon>
        <taxon>Sphaerotilaceae</taxon>
        <taxon>Roseateles</taxon>
    </lineage>
</organism>
<dbReference type="EMBL" id="JBIGHY010000001">
    <property type="protein sequence ID" value="MFG6412988.1"/>
    <property type="molecule type" value="Genomic_DNA"/>
</dbReference>
<gene>
    <name evidence="2" type="ORF">ACG02S_03640</name>
</gene>
<dbReference type="NCBIfam" id="TIGR03915">
    <property type="entry name" value="SAM_7_link_chp"/>
    <property type="match status" value="1"/>
</dbReference>
<feature type="domain" description="DUF4130" evidence="1">
    <location>
        <begin position="78"/>
        <end position="230"/>
    </location>
</feature>
<dbReference type="Proteomes" id="UP001606300">
    <property type="component" value="Unassembled WGS sequence"/>
</dbReference>
<accession>A0ABW7EK06</accession>
<evidence type="ECO:0000313" key="3">
    <source>
        <dbReference type="Proteomes" id="UP001606300"/>
    </source>
</evidence>
<dbReference type="InterPro" id="IPR025404">
    <property type="entry name" value="DUF4130"/>
</dbReference>
<name>A0ABW7EK06_9BURK</name>
<dbReference type="RefSeq" id="WP_394469083.1">
    <property type="nucleotide sequence ID" value="NZ_JBIGHY010000001.1"/>
</dbReference>
<sequence>MSLPLRYPADWDGFAAQLPALLAGEADWTSDVGTQAALFGAAAAAAAQRWTSPDGWNDLGRRVAMHADDTRYARLLAFARRLQREPCLWADVLDPERRRLQSLARQVDREIHKMHAFVRFREVADEQAAGGRRHVAWFEPEHHILRAAAPFFVNRFAQHPWAILTPRGCLHWDGRRLTGAGPALRADAPAEDAGEALWLTYYRSIFNPARLKVAAMKKEMPVRYWVNLPEAALISGLVRDAAEREGRMRDV</sequence>
<evidence type="ECO:0000313" key="2">
    <source>
        <dbReference type="EMBL" id="MFG6412988.1"/>
    </source>
</evidence>
<dbReference type="InterPro" id="IPR023875">
    <property type="entry name" value="DNA_repair_put"/>
</dbReference>
<protein>
    <submittedName>
        <fullName evidence="2">TIGR03915 family putative DNA repair protein</fullName>
    </submittedName>
</protein>